<evidence type="ECO:0000256" key="1">
    <source>
        <dbReference type="SAM" id="Phobius"/>
    </source>
</evidence>
<dbReference type="Proteomes" id="UP000290365">
    <property type="component" value="Chromosome"/>
</dbReference>
<feature type="transmembrane region" description="Helical" evidence="1">
    <location>
        <begin position="206"/>
        <end position="239"/>
    </location>
</feature>
<dbReference type="Pfam" id="PF12730">
    <property type="entry name" value="ABC2_membrane_4"/>
    <property type="match status" value="1"/>
</dbReference>
<feature type="transmembrane region" description="Helical" evidence="1">
    <location>
        <begin position="166"/>
        <end position="186"/>
    </location>
</feature>
<keyword evidence="3" id="KW-1185">Reference proteome</keyword>
<keyword evidence="1" id="KW-0472">Membrane</keyword>
<dbReference type="OrthoDB" id="1701852at2"/>
<evidence type="ECO:0000313" key="2">
    <source>
        <dbReference type="EMBL" id="QBD75894.1"/>
    </source>
</evidence>
<dbReference type="KEGG" id="kbs:EPA93_07680"/>
<name>A0A4P6JL43_KTERU</name>
<feature type="transmembrane region" description="Helical" evidence="1">
    <location>
        <begin position="51"/>
        <end position="73"/>
    </location>
</feature>
<dbReference type="RefSeq" id="WP_129886491.1">
    <property type="nucleotide sequence ID" value="NZ_CP035758.1"/>
</dbReference>
<feature type="transmembrane region" description="Helical" evidence="1">
    <location>
        <begin position="93"/>
        <end position="113"/>
    </location>
</feature>
<dbReference type="AlphaFoldDB" id="A0A4P6JL43"/>
<sequence>MFLHAIRSELTKLHNTVAAWLTLLFPLSCAVLIFCYLYISHRLDWNNIASFLFGFWLTLWPAVGVAAQVGLAAEYELRSGDWRGLLVRPVKPAYLYGAKLVVLAGYLLVHSALLSGLALLGGLELHASGVIPWQTLIVVPLTTTIFSLPGLALSLWLACANGVGPALGVGGIGLLIGALLGGTSWGDGIWPWIPWAWPLRMLNQSAHLMSVATVQLVVGLLLVSVLLFGLLTAAGVNWFCQREH</sequence>
<organism evidence="2 3">
    <name type="scientific">Ktedonosporobacter rubrisoli</name>
    <dbReference type="NCBI Taxonomy" id="2509675"/>
    <lineage>
        <taxon>Bacteria</taxon>
        <taxon>Bacillati</taxon>
        <taxon>Chloroflexota</taxon>
        <taxon>Ktedonobacteria</taxon>
        <taxon>Ktedonobacterales</taxon>
        <taxon>Ktedonosporobacteraceae</taxon>
        <taxon>Ktedonosporobacter</taxon>
    </lineage>
</organism>
<keyword evidence="1" id="KW-0812">Transmembrane</keyword>
<dbReference type="EMBL" id="CP035758">
    <property type="protein sequence ID" value="QBD75894.1"/>
    <property type="molecule type" value="Genomic_DNA"/>
</dbReference>
<keyword evidence="1" id="KW-1133">Transmembrane helix</keyword>
<accession>A0A4P6JL43</accession>
<feature type="transmembrane region" description="Helical" evidence="1">
    <location>
        <begin position="133"/>
        <end position="159"/>
    </location>
</feature>
<protein>
    <recommendedName>
        <fullName evidence="4">Lantibiotic immunity ABC transporter MutG family permease subunit</fullName>
    </recommendedName>
</protein>
<proteinExistence type="predicted"/>
<gene>
    <name evidence="2" type="ORF">EPA93_07680</name>
</gene>
<evidence type="ECO:0008006" key="4">
    <source>
        <dbReference type="Google" id="ProtNLM"/>
    </source>
</evidence>
<reference evidence="2 3" key="1">
    <citation type="submission" date="2019-01" db="EMBL/GenBank/DDBJ databases">
        <title>Ktedonosporobacter rubrisoli SCAWS-G2.</title>
        <authorList>
            <person name="Huang Y."/>
            <person name="Yan B."/>
        </authorList>
    </citation>
    <scope>NUCLEOTIDE SEQUENCE [LARGE SCALE GENOMIC DNA]</scope>
    <source>
        <strain evidence="2 3">SCAWS-G2</strain>
    </source>
</reference>
<evidence type="ECO:0000313" key="3">
    <source>
        <dbReference type="Proteomes" id="UP000290365"/>
    </source>
</evidence>
<feature type="transmembrane region" description="Helical" evidence="1">
    <location>
        <begin position="17"/>
        <end position="39"/>
    </location>
</feature>